<dbReference type="SUPFAM" id="SSF48498">
    <property type="entry name" value="Tetracyclin repressor-like, C-terminal domain"/>
    <property type="match status" value="1"/>
</dbReference>
<protein>
    <submittedName>
        <fullName evidence="6">TetR/AcrR family transcriptional regulator</fullName>
    </submittedName>
</protein>
<keyword evidence="2 4" id="KW-0238">DNA-binding</keyword>
<dbReference type="PANTHER" id="PTHR30055">
    <property type="entry name" value="HTH-TYPE TRANSCRIPTIONAL REGULATOR RUTR"/>
    <property type="match status" value="1"/>
</dbReference>
<evidence type="ECO:0000256" key="1">
    <source>
        <dbReference type="ARBA" id="ARBA00023015"/>
    </source>
</evidence>
<evidence type="ECO:0000256" key="2">
    <source>
        <dbReference type="ARBA" id="ARBA00023125"/>
    </source>
</evidence>
<gene>
    <name evidence="6" type="ORF">OHV25_35605</name>
</gene>
<accession>A0AAU2H8H9</accession>
<dbReference type="InterPro" id="IPR025996">
    <property type="entry name" value="MT1864/Rv1816-like_C"/>
</dbReference>
<dbReference type="Gene3D" id="1.10.357.10">
    <property type="entry name" value="Tetracycline Repressor, domain 2"/>
    <property type="match status" value="1"/>
</dbReference>
<dbReference type="InterPro" id="IPR001647">
    <property type="entry name" value="HTH_TetR"/>
</dbReference>
<dbReference type="Pfam" id="PF00440">
    <property type="entry name" value="TetR_N"/>
    <property type="match status" value="1"/>
</dbReference>
<dbReference type="PROSITE" id="PS50977">
    <property type="entry name" value="HTH_TETR_2"/>
    <property type="match status" value="1"/>
</dbReference>
<dbReference type="PANTHER" id="PTHR30055:SF220">
    <property type="entry name" value="TETR-FAMILY REGULATORY PROTEIN"/>
    <property type="match status" value="1"/>
</dbReference>
<feature type="DNA-binding region" description="H-T-H motif" evidence="4">
    <location>
        <begin position="47"/>
        <end position="66"/>
    </location>
</feature>
<reference evidence="6" key="1">
    <citation type="submission" date="2022-10" db="EMBL/GenBank/DDBJ databases">
        <title>The complete genomes of actinobacterial strains from the NBC collection.</title>
        <authorList>
            <person name="Joergensen T.S."/>
            <person name="Alvarez Arevalo M."/>
            <person name="Sterndorff E.B."/>
            <person name="Faurdal D."/>
            <person name="Vuksanovic O."/>
            <person name="Mourched A.-S."/>
            <person name="Charusanti P."/>
            <person name="Shaw S."/>
            <person name="Blin K."/>
            <person name="Weber T."/>
        </authorList>
    </citation>
    <scope>NUCLEOTIDE SEQUENCE</scope>
    <source>
        <strain evidence="6">NBC_00060</strain>
    </source>
</reference>
<feature type="domain" description="HTH tetR-type" evidence="5">
    <location>
        <begin position="24"/>
        <end position="84"/>
    </location>
</feature>
<dbReference type="SUPFAM" id="SSF46689">
    <property type="entry name" value="Homeodomain-like"/>
    <property type="match status" value="1"/>
</dbReference>
<dbReference type="InterPro" id="IPR009057">
    <property type="entry name" value="Homeodomain-like_sf"/>
</dbReference>
<dbReference type="InterPro" id="IPR036271">
    <property type="entry name" value="Tet_transcr_reg_TetR-rel_C_sf"/>
</dbReference>
<evidence type="ECO:0000256" key="3">
    <source>
        <dbReference type="ARBA" id="ARBA00023163"/>
    </source>
</evidence>
<dbReference type="Pfam" id="PF13305">
    <property type="entry name" value="TetR_C_33"/>
    <property type="match status" value="1"/>
</dbReference>
<name>A0AAU2H8H9_9ACTN</name>
<dbReference type="GO" id="GO:0000976">
    <property type="term" value="F:transcription cis-regulatory region binding"/>
    <property type="evidence" value="ECO:0007669"/>
    <property type="project" value="TreeGrafter"/>
</dbReference>
<evidence type="ECO:0000313" key="6">
    <source>
        <dbReference type="EMBL" id="WTU44539.1"/>
    </source>
</evidence>
<dbReference type="EMBL" id="CP108253">
    <property type="protein sequence ID" value="WTU44539.1"/>
    <property type="molecule type" value="Genomic_DNA"/>
</dbReference>
<keyword evidence="3" id="KW-0804">Transcription</keyword>
<sequence>MLSTLELVMVPDTGTPKRSTYRHGDLRNALIQAGVELARQGGPEAVVLRATTRHAGVAPNAAYRHFADRGALLHAVSQAAMAQVARTMEAEQAAVAPTADEKTAARARFRAVGTGYLRFAQEEPGLFRAAFHVPGDMTHAADDDAAGSNGKTPFELLGAALDGLVETGLLPEDRRPGAEFLAWSAVHGLAVLVIDGPLRGLHPTQAHDAGQHVIDMIERGI</sequence>
<evidence type="ECO:0000256" key="4">
    <source>
        <dbReference type="PROSITE-ProRule" id="PRU00335"/>
    </source>
</evidence>
<evidence type="ECO:0000259" key="5">
    <source>
        <dbReference type="PROSITE" id="PS50977"/>
    </source>
</evidence>
<dbReference type="GO" id="GO:0003700">
    <property type="term" value="F:DNA-binding transcription factor activity"/>
    <property type="evidence" value="ECO:0007669"/>
    <property type="project" value="TreeGrafter"/>
</dbReference>
<organism evidence="6">
    <name type="scientific">Streptomyces sp. NBC_00060</name>
    <dbReference type="NCBI Taxonomy" id="2975636"/>
    <lineage>
        <taxon>Bacteria</taxon>
        <taxon>Bacillati</taxon>
        <taxon>Actinomycetota</taxon>
        <taxon>Actinomycetes</taxon>
        <taxon>Kitasatosporales</taxon>
        <taxon>Streptomycetaceae</taxon>
        <taxon>Streptomyces</taxon>
    </lineage>
</organism>
<dbReference type="InterPro" id="IPR050109">
    <property type="entry name" value="HTH-type_TetR-like_transc_reg"/>
</dbReference>
<dbReference type="AlphaFoldDB" id="A0AAU2H8H9"/>
<keyword evidence="1" id="KW-0805">Transcription regulation</keyword>
<proteinExistence type="predicted"/>